<dbReference type="Gene3D" id="3.20.20.70">
    <property type="entry name" value="Aldolase class I"/>
    <property type="match status" value="1"/>
</dbReference>
<reference evidence="4" key="1">
    <citation type="submission" date="2016-02" db="EMBL/GenBank/DDBJ databases">
        <title>Draft Genome Sequence of Sporotomaculum syntrophicum Strain FB, a Syntrophic Benzoate Degrader.</title>
        <authorList>
            <person name="Nobu M.K."/>
            <person name="Narihiro T."/>
            <person name="Qiu Y.-L."/>
            <person name="Ohashi A."/>
            <person name="Liu W.-T."/>
            <person name="Yuji S."/>
        </authorList>
    </citation>
    <scope>NUCLEOTIDE SEQUENCE</scope>
    <source>
        <strain evidence="4">FB</strain>
    </source>
</reference>
<dbReference type="EMBL" id="LSRS01000003">
    <property type="protein sequence ID" value="KAF1085716.1"/>
    <property type="molecule type" value="Genomic_DNA"/>
</dbReference>
<dbReference type="PANTHER" id="PTHR43819:SF1">
    <property type="entry name" value="ARCHAEAL-TYPE GLUTAMATE SYNTHASE [NADPH]"/>
    <property type="match status" value="1"/>
</dbReference>
<keyword evidence="5" id="KW-1185">Reference proteome</keyword>
<dbReference type="CDD" id="cd02808">
    <property type="entry name" value="GltS_FMN"/>
    <property type="match status" value="1"/>
</dbReference>
<dbReference type="EC" id="1.4.1.13" evidence="4"/>
<dbReference type="PIRSF" id="PIRSF006429">
    <property type="entry name" value="GOGAT_lg_2"/>
    <property type="match status" value="1"/>
</dbReference>
<evidence type="ECO:0000313" key="5">
    <source>
        <dbReference type="Proteomes" id="UP000798488"/>
    </source>
</evidence>
<dbReference type="InterPro" id="IPR024188">
    <property type="entry name" value="GltB"/>
</dbReference>
<dbReference type="Pfam" id="PF01645">
    <property type="entry name" value="Glu_synthase"/>
    <property type="match status" value="1"/>
</dbReference>
<accession>A0A9D2WRR6</accession>
<protein>
    <submittedName>
        <fullName evidence="4">Glutamate synthase (NADPH) large chain</fullName>
        <ecNumber evidence="4">1.4.1.13</ecNumber>
    </submittedName>
</protein>
<proteinExistence type="inferred from homology"/>
<evidence type="ECO:0000256" key="1">
    <source>
        <dbReference type="ARBA" id="ARBA00009716"/>
    </source>
</evidence>
<dbReference type="InterPro" id="IPR013785">
    <property type="entry name" value="Aldolase_TIM"/>
</dbReference>
<evidence type="ECO:0000259" key="3">
    <source>
        <dbReference type="Pfam" id="PF01645"/>
    </source>
</evidence>
<evidence type="ECO:0000313" key="4">
    <source>
        <dbReference type="EMBL" id="KAF1085716.1"/>
    </source>
</evidence>
<organism evidence="4 5">
    <name type="scientific">Sporotomaculum syntrophicum</name>
    <dbReference type="NCBI Taxonomy" id="182264"/>
    <lineage>
        <taxon>Bacteria</taxon>
        <taxon>Bacillati</taxon>
        <taxon>Bacillota</taxon>
        <taxon>Clostridia</taxon>
        <taxon>Eubacteriales</taxon>
        <taxon>Desulfallaceae</taxon>
        <taxon>Sporotomaculum</taxon>
    </lineage>
</organism>
<dbReference type="InterPro" id="IPR002932">
    <property type="entry name" value="Glu_synthdom"/>
</dbReference>
<dbReference type="RefSeq" id="WP_161822150.1">
    <property type="nucleotide sequence ID" value="NZ_LSRS01000003.1"/>
</dbReference>
<name>A0A9D2WRR6_9FIRM</name>
<sequence>MFDNNNLMKNMLLKAALAFIGYHGAVWVGRNVVNKAADSFVHRLMVDAYSENLWEIVSATRKTGLQKILETNIRSQAGKMIKRPLGSPKKLPNFDGIMFNFAQLHRLPTDEGLPIDTRVIIGPCAKKPLQIELPIMISGMAYALALSAKAKIALAKGSKLVGTATNTGEGPFLQAERDAAGKLIIQYNRGKWNKSEAILKQADAIEIYIGQGAAGGVGHYIEDQEIDWKIRRQMGLGWGEKAVVHATYPGMGKQTDKFGELVAYLREITGGVPIGVKLAGGKYLEADLSIALSAGVDFFTVDGSNAGSKGTTPILQDDFGLPTLFALVRAADFIRKHDLGQQVSLIVSGGLATPGDFLKALALGADAVYIGSVALFAMNHTQSLKPMPWEPPPEIVWYKGKYQNKLDVHKGAESLAKFLRSCSEEIQDAVRALGKKSIHEVDKSDLFALDDFTARVVGIPVGYRETDYQPHYESRPGVPAFRQIDEKRRNKKPHGI</sequence>
<dbReference type="SUPFAM" id="SSF51395">
    <property type="entry name" value="FMN-linked oxidoreductases"/>
    <property type="match status" value="1"/>
</dbReference>
<dbReference type="Proteomes" id="UP000798488">
    <property type="component" value="Unassembled WGS sequence"/>
</dbReference>
<feature type="domain" description="Glutamate synthase" evidence="3">
    <location>
        <begin position="126"/>
        <end position="435"/>
    </location>
</feature>
<evidence type="ECO:0000256" key="2">
    <source>
        <dbReference type="PIRNR" id="PIRNR006429"/>
    </source>
</evidence>
<dbReference type="PANTHER" id="PTHR43819">
    <property type="entry name" value="ARCHAEAL-TYPE GLUTAMATE SYNTHASE [NADPH]"/>
    <property type="match status" value="1"/>
</dbReference>
<dbReference type="AlphaFoldDB" id="A0A9D2WRR6"/>
<dbReference type="OrthoDB" id="9758182at2"/>
<comment type="caution">
    <text evidence="4">The sequence shown here is derived from an EMBL/GenBank/DDBJ whole genome shotgun (WGS) entry which is preliminary data.</text>
</comment>
<gene>
    <name evidence="4" type="primary">gltB_3</name>
    <name evidence="4" type="ORF">SPSYN_01862</name>
</gene>
<dbReference type="GO" id="GO:0004355">
    <property type="term" value="F:glutamate synthase (NADPH) activity"/>
    <property type="evidence" value="ECO:0007669"/>
    <property type="project" value="UniProtKB-EC"/>
</dbReference>
<comment type="similarity">
    <text evidence="1 2">Belongs to the glutamate synthase family.</text>
</comment>
<keyword evidence="4" id="KW-0560">Oxidoreductase</keyword>
<dbReference type="GO" id="GO:0006537">
    <property type="term" value="P:glutamate biosynthetic process"/>
    <property type="evidence" value="ECO:0007669"/>
    <property type="project" value="InterPro"/>
</dbReference>